<dbReference type="Pfam" id="PF17137">
    <property type="entry name" value="DUF5110"/>
    <property type="match status" value="1"/>
</dbReference>
<dbReference type="Gene3D" id="2.60.40.1180">
    <property type="entry name" value="Golgi alpha-mannosidase II"/>
    <property type="match status" value="2"/>
</dbReference>
<dbReference type="InterPro" id="IPR013780">
    <property type="entry name" value="Glyco_hydro_b"/>
</dbReference>
<evidence type="ECO:0000313" key="7">
    <source>
        <dbReference type="EMBL" id="BCS84774.1"/>
    </source>
</evidence>
<evidence type="ECO:0000259" key="5">
    <source>
        <dbReference type="Pfam" id="PF17137"/>
    </source>
</evidence>
<evidence type="ECO:0000313" key="8">
    <source>
        <dbReference type="Proteomes" id="UP001319045"/>
    </source>
</evidence>
<dbReference type="Pfam" id="PF21365">
    <property type="entry name" value="Glyco_hydro_31_3rd"/>
    <property type="match status" value="1"/>
</dbReference>
<keyword evidence="2" id="KW-0378">Hydrolase</keyword>
<dbReference type="InterPro" id="IPR017853">
    <property type="entry name" value="GH"/>
</dbReference>
<dbReference type="InterPro" id="IPR048395">
    <property type="entry name" value="Glyco_hydro_31_C"/>
</dbReference>
<dbReference type="Gene3D" id="3.20.20.80">
    <property type="entry name" value="Glycosidases"/>
    <property type="match status" value="1"/>
</dbReference>
<evidence type="ECO:0000256" key="1">
    <source>
        <dbReference type="ARBA" id="ARBA00007806"/>
    </source>
</evidence>
<sequence length="856" mass="98054">MIFLQVSIAAMSQKVLRYNVNKKQVNITTIDGTLTIIPLTDNAVRTIFSKQVYRVMPELVYVENLKNPTFNIKDSKDKVSICLKNITVEVDRNTGLVVYLNKNGKQILAENGRSLAHSFVGKEKTYIAEQHFASPSNEHQYGLGQFQDGYLDVRGLSRRLTQVNTQISIPMILSNKGYGLLWNNYGLVDFNPSDNNVTLKKNAEGGDVTEVNVTTTAGNKKERRESNVFEADVNIDQEGDYSFLLDVGQKMARKLNLEIDGQRLINMENLWLPPTSSVIAHLSAGIHHVKSQLTNNDSPILYYHKVKDETVFRSPVSQSIDYTVFAGNADAAMAAYREVTGEAPIMPLWALGYIHCRERFNSQHEILETANRFRKESFPVDMMVQDWQYWGKYGWNAMKFDEDRYPNVKAMTDSLHKMNIKFMVSVWSNTDHKTELGHELDSLGYFIPNTNWVDFFNPKAADFYWSNFSRRMLKPYGIDAWWQDATEPENDDLSGRLVNNGTTPGEVFRNTYPLLVNKTVYEGCRRDNPMQRTMILTRCSYTGIQRYSIANWSGDVGNDWDTFKRQVTAGLGLMAAGIPWWTYDAGGFFRPGNQYSDSLYHERFMRWMQTSVFLPLMRVHGYMSNTEFWNYGQKVSDNARLCLDMRYRLMPYIYSNAAAISMNGTSIMRPFIMDFANDELALKQKDEYMFGKSLLVAPVFEQGISQMSVYLPKDTKWYDFVTNKMYVGGETYQMPIVKERIPVYVKAGSIIPLGPSVQSTCENRNAPWEIRVYGGADGAFTVYEDDGTSYNYEKGAYSTYPITWKDSSRTLEIGQRKGCYKGMCKKRKLKLVYTNGEKQNVSKTVIYSGKGITLRF</sequence>
<dbReference type="PANTHER" id="PTHR43863">
    <property type="entry name" value="HYDROLASE, PUTATIVE (AFU_ORTHOLOGUE AFUA_1G03140)-RELATED"/>
    <property type="match status" value="1"/>
</dbReference>
<dbReference type="InterPro" id="IPR051816">
    <property type="entry name" value="Glycosyl_Hydrolase_31"/>
</dbReference>
<proteinExistence type="inferred from homology"/>
<dbReference type="SUPFAM" id="SSF74650">
    <property type="entry name" value="Galactose mutarotase-like"/>
    <property type="match status" value="1"/>
</dbReference>
<dbReference type="SUPFAM" id="SSF51445">
    <property type="entry name" value="(Trans)glycosidases"/>
    <property type="match status" value="1"/>
</dbReference>
<protein>
    <submittedName>
        <fullName evidence="7">Alpha-xylosidase</fullName>
    </submittedName>
</protein>
<dbReference type="InterPro" id="IPR000322">
    <property type="entry name" value="Glyco_hydro_31_TIM"/>
</dbReference>
<dbReference type="PANTHER" id="PTHR43863:SF2">
    <property type="entry name" value="MALTASE-GLUCOAMYLASE"/>
    <property type="match status" value="1"/>
</dbReference>
<dbReference type="CDD" id="cd14752">
    <property type="entry name" value="GH31_N"/>
    <property type="match status" value="1"/>
</dbReference>
<keyword evidence="8" id="KW-1185">Reference proteome</keyword>
<dbReference type="Proteomes" id="UP001319045">
    <property type="component" value="Chromosome"/>
</dbReference>
<dbReference type="SUPFAM" id="SSF51011">
    <property type="entry name" value="Glycosyl hydrolase domain"/>
    <property type="match status" value="1"/>
</dbReference>
<evidence type="ECO:0000259" key="4">
    <source>
        <dbReference type="Pfam" id="PF13802"/>
    </source>
</evidence>
<dbReference type="InterPro" id="IPR033403">
    <property type="entry name" value="DUF5110"/>
</dbReference>
<evidence type="ECO:0000256" key="2">
    <source>
        <dbReference type="RuleBase" id="RU361185"/>
    </source>
</evidence>
<gene>
    <name evidence="7" type="primary">xylS</name>
    <name evidence="7" type="ORF">prwr041_06670</name>
</gene>
<accession>A0ABN6EG36</accession>
<dbReference type="EMBL" id="AP024484">
    <property type="protein sequence ID" value="BCS84774.1"/>
    <property type="molecule type" value="Genomic_DNA"/>
</dbReference>
<evidence type="ECO:0000259" key="3">
    <source>
        <dbReference type="Pfam" id="PF01055"/>
    </source>
</evidence>
<name>A0ABN6EG36_9BACT</name>
<feature type="domain" description="DUF5110" evidence="5">
    <location>
        <begin position="767"/>
        <end position="834"/>
    </location>
</feature>
<dbReference type="Pfam" id="PF13802">
    <property type="entry name" value="Gal_mutarotas_2"/>
    <property type="match status" value="1"/>
</dbReference>
<dbReference type="InterPro" id="IPR011013">
    <property type="entry name" value="Gal_mutarotase_sf_dom"/>
</dbReference>
<keyword evidence="2" id="KW-0326">Glycosidase</keyword>
<dbReference type="Pfam" id="PF01055">
    <property type="entry name" value="Glyco_hydro_31_2nd"/>
    <property type="match status" value="1"/>
</dbReference>
<dbReference type="CDD" id="cd06591">
    <property type="entry name" value="GH31_xylosidase_XylS"/>
    <property type="match status" value="1"/>
</dbReference>
<feature type="domain" description="Glycosyl hydrolase family 31 C-terminal" evidence="6">
    <location>
        <begin position="664"/>
        <end position="751"/>
    </location>
</feature>
<organism evidence="7 8">
    <name type="scientific">Prevotella herbatica</name>
    <dbReference type="NCBI Taxonomy" id="2801997"/>
    <lineage>
        <taxon>Bacteria</taxon>
        <taxon>Pseudomonadati</taxon>
        <taxon>Bacteroidota</taxon>
        <taxon>Bacteroidia</taxon>
        <taxon>Bacteroidales</taxon>
        <taxon>Prevotellaceae</taxon>
        <taxon>Prevotella</taxon>
    </lineage>
</organism>
<dbReference type="InterPro" id="IPR025887">
    <property type="entry name" value="Glyco_hydro_31_N_dom"/>
</dbReference>
<dbReference type="Gene3D" id="2.60.40.1760">
    <property type="entry name" value="glycosyl hydrolase (family 31)"/>
    <property type="match status" value="1"/>
</dbReference>
<comment type="similarity">
    <text evidence="1 2">Belongs to the glycosyl hydrolase 31 family.</text>
</comment>
<reference evidence="7 8" key="1">
    <citation type="journal article" date="2022" name="Int. J. Syst. Evol. Microbiol.">
        <title>Prevotella herbatica sp. nov., a plant polysaccharide-decomposing anaerobic bacterium isolated from a methanogenic reactor.</title>
        <authorList>
            <person name="Uek A."/>
            <person name="Tonouchi A."/>
            <person name="Kaku N."/>
            <person name="Ueki K."/>
        </authorList>
    </citation>
    <scope>NUCLEOTIDE SEQUENCE [LARGE SCALE GENOMIC DNA]</scope>
    <source>
        <strain evidence="7 8">WR041</strain>
    </source>
</reference>
<feature type="domain" description="Glycoside hydrolase family 31 N-terminal" evidence="4">
    <location>
        <begin position="34"/>
        <end position="190"/>
    </location>
</feature>
<evidence type="ECO:0000259" key="6">
    <source>
        <dbReference type="Pfam" id="PF21365"/>
    </source>
</evidence>
<feature type="domain" description="Glycoside hydrolase family 31 TIM barrel" evidence="3">
    <location>
        <begin position="344"/>
        <end position="655"/>
    </location>
</feature>